<dbReference type="EMBL" id="MW015081">
    <property type="protein sequence ID" value="QPX48042.1"/>
    <property type="molecule type" value="Genomic_DNA"/>
</dbReference>
<keyword evidence="2" id="KW-1185">Reference proteome</keyword>
<sequence>MTYKVRYTGFGPYKDVLQHNQIFTVKDMVVYAWHENFVFREIEGEYHTIFFEDVEDTF</sequence>
<dbReference type="RefSeq" id="YP_010670052.1">
    <property type="nucleotide sequence ID" value="NC_070963.1"/>
</dbReference>
<reference evidence="1" key="1">
    <citation type="submission" date="2020-09" db="EMBL/GenBank/DDBJ databases">
        <authorList>
            <person name="Zhang D."/>
            <person name="Hatherill J.R."/>
            <person name="Ramirez J.F."/>
            <person name="Edinger B."/>
            <person name="Balarin R."/>
            <person name="Sullivan A."/>
            <person name="Humpal K.M."/>
            <person name="Guseva A."/>
            <person name="Butela K.A."/>
            <person name="Garlena R.A."/>
            <person name="Russell D.A."/>
            <person name="Pope W.H."/>
            <person name="Jacobs-Sera D."/>
            <person name="Hatfull G.F."/>
        </authorList>
    </citation>
    <scope>NUCLEOTIDE SEQUENCE</scope>
</reference>
<dbReference type="Proteomes" id="UP000664915">
    <property type="component" value="Segment"/>
</dbReference>
<dbReference type="GeneID" id="77946247"/>
<evidence type="ECO:0000313" key="2">
    <source>
        <dbReference type="Proteomes" id="UP000664915"/>
    </source>
</evidence>
<evidence type="ECO:0000313" key="1">
    <source>
        <dbReference type="EMBL" id="QPX48042.1"/>
    </source>
</evidence>
<accession>A0A879R1H2</accession>
<organism evidence="1 2">
    <name type="scientific">Synechococcus phage S-SRM01</name>
    <dbReference type="NCBI Taxonomy" id="2781608"/>
    <lineage>
        <taxon>Viruses</taxon>
        <taxon>Duplodnaviria</taxon>
        <taxon>Heunggongvirae</taxon>
        <taxon>Uroviricota</taxon>
        <taxon>Caudoviricetes</taxon>
        <taxon>Pantevenvirales</taxon>
        <taxon>Kyanoviridae</taxon>
        <taxon>Serangoonvirus</taxon>
        <taxon>Serangoonvirus essarone</taxon>
    </lineage>
</organism>
<name>A0A879R1H2_9CAUD</name>
<dbReference type="KEGG" id="vg:77946247"/>
<proteinExistence type="predicted"/>
<protein>
    <submittedName>
        <fullName evidence="1">Uncharacterized protein</fullName>
    </submittedName>
</protein>